<feature type="compositionally biased region" description="Pro residues" evidence="1">
    <location>
        <begin position="245"/>
        <end position="262"/>
    </location>
</feature>
<dbReference type="HOGENOM" id="CLU_014088_0_0_1"/>
<protein>
    <submittedName>
        <fullName evidence="2">Uncharacterized protein</fullName>
    </submittedName>
</protein>
<comment type="caution">
    <text evidence="2">The sequence shown here is derived from an EMBL/GenBank/DDBJ whole genome shotgun (WGS) entry which is preliminary data.</text>
</comment>
<organism evidence="2 3">
    <name type="scientific">Moniliophthora roreri (strain MCA 2997)</name>
    <name type="common">Cocoa frosty pod rot fungus</name>
    <name type="synonym">Crinipellis roreri</name>
    <dbReference type="NCBI Taxonomy" id="1381753"/>
    <lineage>
        <taxon>Eukaryota</taxon>
        <taxon>Fungi</taxon>
        <taxon>Dikarya</taxon>
        <taxon>Basidiomycota</taxon>
        <taxon>Agaricomycotina</taxon>
        <taxon>Agaricomycetes</taxon>
        <taxon>Agaricomycetidae</taxon>
        <taxon>Agaricales</taxon>
        <taxon>Marasmiineae</taxon>
        <taxon>Marasmiaceae</taxon>
        <taxon>Moniliophthora</taxon>
    </lineage>
</organism>
<dbReference type="AlphaFoldDB" id="V2WV44"/>
<feature type="region of interest" description="Disordered" evidence="1">
    <location>
        <begin position="187"/>
        <end position="276"/>
    </location>
</feature>
<dbReference type="Proteomes" id="UP000017559">
    <property type="component" value="Unassembled WGS sequence"/>
</dbReference>
<feature type="compositionally biased region" description="Low complexity" evidence="1">
    <location>
        <begin position="199"/>
        <end position="232"/>
    </location>
</feature>
<evidence type="ECO:0000256" key="1">
    <source>
        <dbReference type="SAM" id="MobiDB-lite"/>
    </source>
</evidence>
<keyword evidence="3" id="KW-1185">Reference proteome</keyword>
<proteinExistence type="predicted"/>
<reference evidence="2 3" key="1">
    <citation type="journal article" date="2014" name="BMC Genomics">
        <title>Genome and secretome analysis of the hemibiotrophic fungal pathogen, Moniliophthora roreri, which causes frosty pod rot disease of cacao: mechanisms of the biotrophic and necrotrophic phases.</title>
        <authorList>
            <person name="Meinhardt L.W."/>
            <person name="Costa G.G.L."/>
            <person name="Thomazella D.P.T."/>
            <person name="Teixeira P.J.P.L."/>
            <person name="Carazzolle M.F."/>
            <person name="Schuster S.C."/>
            <person name="Carlson J.E."/>
            <person name="Guiltinan M.J."/>
            <person name="Mieczkowski P."/>
            <person name="Farmer A."/>
            <person name="Ramaraj T."/>
            <person name="Crozier J."/>
            <person name="Davis R.E."/>
            <person name="Shao J."/>
            <person name="Melnick R.L."/>
            <person name="Pereira G.A.G."/>
            <person name="Bailey B.A."/>
        </authorList>
    </citation>
    <scope>NUCLEOTIDE SEQUENCE [LARGE SCALE GENOMIC DNA]</scope>
    <source>
        <strain evidence="2 3">MCA 2997</strain>
    </source>
</reference>
<name>V2WV44_MONRO</name>
<accession>V2WV44</accession>
<dbReference type="KEGG" id="mrr:Moror_4113"/>
<evidence type="ECO:0000313" key="2">
    <source>
        <dbReference type="EMBL" id="ESK90708.1"/>
    </source>
</evidence>
<sequence>MSHESTSSSSTGSYFAHGLPSPPAGGNLHYSDDITYTGPFNPSPFELLFLVNTGGHNDALRNTSLGQPHLQFAIDSLIRLQAQRASLNAIIEETNVYAANLAFNATANGPNPLIVEGPMTVPSFPVNSERLEFQLHAQLSGLGPFPMDIFNADPNDPTFIRAAETYRARIGAAVELALDQNQLCPRHSGTEPVLPRPASSPTLVPKLKPLPSPDSSSGLTYPSDSPSRDSSPIYAQSIGVATASPSPPCKPQPQPAPPPPIVDPFNVNNEPLAPPHSTFSSKWKIQLCLRQYLRHRQSQPRNSY</sequence>
<gene>
    <name evidence="2" type="ORF">Moror_4113</name>
</gene>
<dbReference type="EMBL" id="AWSO01000417">
    <property type="protein sequence ID" value="ESK90708.1"/>
    <property type="molecule type" value="Genomic_DNA"/>
</dbReference>
<evidence type="ECO:0000313" key="3">
    <source>
        <dbReference type="Proteomes" id="UP000017559"/>
    </source>
</evidence>